<feature type="signal peptide" evidence="8">
    <location>
        <begin position="1"/>
        <end position="21"/>
    </location>
</feature>
<name>A0AAV7ZD96_9EUKA</name>
<accession>A0AAV7ZD96</accession>
<keyword evidence="6" id="KW-0472">Membrane</keyword>
<evidence type="ECO:0000313" key="11">
    <source>
        <dbReference type="Proteomes" id="UP001146793"/>
    </source>
</evidence>
<keyword evidence="5" id="KW-1133">Transmembrane helix</keyword>
<dbReference type="Proteomes" id="UP001146793">
    <property type="component" value="Unassembled WGS sequence"/>
</dbReference>
<proteinExistence type="inferred from homology"/>
<evidence type="ECO:0000256" key="8">
    <source>
        <dbReference type="SAM" id="SignalP"/>
    </source>
</evidence>
<comment type="similarity">
    <text evidence="2">Belongs to the TM2 family.</text>
</comment>
<feature type="chain" id="PRO_5043989651" evidence="8">
    <location>
        <begin position="22"/>
        <end position="203"/>
    </location>
</feature>
<evidence type="ECO:0000259" key="9">
    <source>
        <dbReference type="Pfam" id="PF05154"/>
    </source>
</evidence>
<evidence type="ECO:0000256" key="7">
    <source>
        <dbReference type="ARBA" id="ARBA00023180"/>
    </source>
</evidence>
<dbReference type="AlphaFoldDB" id="A0AAV7ZD96"/>
<organism evidence="10 11">
    <name type="scientific">Anaeramoeba flamelloides</name>
    <dbReference type="NCBI Taxonomy" id="1746091"/>
    <lineage>
        <taxon>Eukaryota</taxon>
        <taxon>Metamonada</taxon>
        <taxon>Anaeramoebidae</taxon>
        <taxon>Anaeramoeba</taxon>
    </lineage>
</organism>
<evidence type="ECO:0000256" key="5">
    <source>
        <dbReference type="ARBA" id="ARBA00022989"/>
    </source>
</evidence>
<feature type="domain" description="TM2" evidence="9">
    <location>
        <begin position="136"/>
        <end position="184"/>
    </location>
</feature>
<dbReference type="Pfam" id="PF05154">
    <property type="entry name" value="TM2"/>
    <property type="match status" value="1"/>
</dbReference>
<dbReference type="EMBL" id="JANTQA010000032">
    <property type="protein sequence ID" value="KAJ3439114.1"/>
    <property type="molecule type" value="Genomic_DNA"/>
</dbReference>
<comment type="subcellular location">
    <subcellularLocation>
        <location evidence="1">Membrane</location>
        <topology evidence="1">Multi-pass membrane protein</topology>
    </subcellularLocation>
</comment>
<protein>
    <submittedName>
        <fullName evidence="10">Tm2 domain-containing protein</fullName>
    </submittedName>
</protein>
<reference evidence="10" key="1">
    <citation type="submission" date="2022-08" db="EMBL/GenBank/DDBJ databases">
        <title>Novel sulphate-reducing endosymbionts in the free-living metamonad Anaeramoeba.</title>
        <authorList>
            <person name="Jerlstrom-Hultqvist J."/>
            <person name="Cepicka I."/>
            <person name="Gallot-Lavallee L."/>
            <person name="Salas-Leiva D."/>
            <person name="Curtis B.A."/>
            <person name="Zahonova K."/>
            <person name="Pipaliya S."/>
            <person name="Dacks J."/>
            <person name="Roger A.J."/>
        </authorList>
    </citation>
    <scope>NUCLEOTIDE SEQUENCE</scope>
    <source>
        <strain evidence="10">Busselton2</strain>
    </source>
</reference>
<dbReference type="InterPro" id="IPR050932">
    <property type="entry name" value="TM2D1-3-like"/>
</dbReference>
<keyword evidence="7" id="KW-0325">Glycoprotein</keyword>
<dbReference type="GO" id="GO:0016020">
    <property type="term" value="C:membrane"/>
    <property type="evidence" value="ECO:0007669"/>
    <property type="project" value="UniProtKB-SubCell"/>
</dbReference>
<evidence type="ECO:0000256" key="2">
    <source>
        <dbReference type="ARBA" id="ARBA00008284"/>
    </source>
</evidence>
<evidence type="ECO:0000256" key="4">
    <source>
        <dbReference type="ARBA" id="ARBA00022729"/>
    </source>
</evidence>
<evidence type="ECO:0000313" key="10">
    <source>
        <dbReference type="EMBL" id="KAJ3439114.1"/>
    </source>
</evidence>
<dbReference type="InterPro" id="IPR007829">
    <property type="entry name" value="TM2"/>
</dbReference>
<comment type="caution">
    <text evidence="10">The sequence shown here is derived from an EMBL/GenBank/DDBJ whole genome shotgun (WGS) entry which is preliminary data.</text>
</comment>
<evidence type="ECO:0000256" key="3">
    <source>
        <dbReference type="ARBA" id="ARBA00022692"/>
    </source>
</evidence>
<dbReference type="PANTHER" id="PTHR21016">
    <property type="entry name" value="BETA-AMYLOID BINDING PROTEIN-RELATED"/>
    <property type="match status" value="1"/>
</dbReference>
<keyword evidence="4 8" id="KW-0732">Signal</keyword>
<sequence length="203" mass="23011">MIKTKHILCILCLILLKTIDCDTLSKKQVSFVGEKHIIFTDTIITQSNTNYSSYDPNTALVKCENVPPEFYKCYLEGGKVSKSLFDVEYESCDEYGSKWDEEPSAITALCEVVDDIECYGERNFLLKNVKCERYNGKEFSTSFLLSSFLGIFGADRFYLGHTGLGCGKLFTIGGIGIWWLVDLILLATGRTKINDNYTYEPIY</sequence>
<gene>
    <name evidence="10" type="ORF">M0812_15135</name>
</gene>
<evidence type="ECO:0000256" key="1">
    <source>
        <dbReference type="ARBA" id="ARBA00004141"/>
    </source>
</evidence>
<dbReference type="PANTHER" id="PTHR21016:SF4">
    <property type="entry name" value="TM2 DOMAIN-CONTAINING PROTEIN 2"/>
    <property type="match status" value="1"/>
</dbReference>
<keyword evidence="3" id="KW-0812">Transmembrane</keyword>
<evidence type="ECO:0000256" key="6">
    <source>
        <dbReference type="ARBA" id="ARBA00023136"/>
    </source>
</evidence>